<gene>
    <name evidence="2" type="ORF">D8674_000738</name>
</gene>
<keyword evidence="3" id="KW-1185">Reference proteome</keyword>
<dbReference type="PANTHER" id="PTHR34145">
    <property type="entry name" value="OS02G0105600 PROTEIN"/>
    <property type="match status" value="1"/>
</dbReference>
<dbReference type="Pfam" id="PF23622">
    <property type="entry name" value="LRR_At1g61320_AtMIF1"/>
    <property type="match status" value="1"/>
</dbReference>
<evidence type="ECO:0000313" key="3">
    <source>
        <dbReference type="Proteomes" id="UP000327157"/>
    </source>
</evidence>
<reference evidence="2 3" key="1">
    <citation type="submission" date="2019-09" db="EMBL/GenBank/DDBJ databases">
        <authorList>
            <person name="Ou C."/>
        </authorList>
    </citation>
    <scope>NUCLEOTIDE SEQUENCE [LARGE SCALE GENOMIC DNA]</scope>
    <source>
        <strain evidence="2">S2</strain>
        <tissue evidence="2">Leaf</tissue>
    </source>
</reference>
<dbReference type="InterPro" id="IPR053772">
    <property type="entry name" value="At1g61320/At1g61330-like"/>
</dbReference>
<dbReference type="PANTHER" id="PTHR34145:SF68">
    <property type="entry name" value="FBD DOMAIN-CONTAINING PROTEIN"/>
    <property type="match status" value="1"/>
</dbReference>
<reference evidence="2 3" key="3">
    <citation type="submission" date="2019-11" db="EMBL/GenBank/DDBJ databases">
        <title>A de novo genome assembly of a pear dwarfing rootstock.</title>
        <authorList>
            <person name="Wang F."/>
            <person name="Wang J."/>
            <person name="Li S."/>
            <person name="Zhang Y."/>
            <person name="Fang M."/>
            <person name="Ma L."/>
            <person name="Zhao Y."/>
            <person name="Jiang S."/>
        </authorList>
    </citation>
    <scope>NUCLEOTIDE SEQUENCE [LARGE SCALE GENOMIC DNA]</scope>
    <source>
        <strain evidence="2">S2</strain>
        <tissue evidence="2">Leaf</tissue>
    </source>
</reference>
<dbReference type="Proteomes" id="UP000327157">
    <property type="component" value="Chromosome 1"/>
</dbReference>
<evidence type="ECO:0000259" key="1">
    <source>
        <dbReference type="Pfam" id="PF23622"/>
    </source>
</evidence>
<sequence length="308" mass="34720">MVFRTCIVNIHTEVRMTRDKWMGKIERGLHTETNGEDGLDCITVSFSTMTRKEGKQNHGELGDRISELPHEIIVSILSLMSLKETAATSLEIPNLGASCGRFEALKVLHVYKVSVTGEFLEYLLSNCPSCRPSIALKHLAIHSCHYLKSIEIHDVNLVSFHYNGKWTVNLALGKTPSLVEISRLSSCSQLEILELDTNGVDDYIQTHAAFPIITNLKHLKLLVNACPYLQRLVLKRAAKCPHNYVKVLEILGYPSSLRRSTCQVPNRESCWMEKIIVDPVVRLEAEARDHAMQNLKQKVPSTVEFVCN</sequence>
<accession>A0A5N5F418</accession>
<proteinExistence type="predicted"/>
<feature type="domain" description="At1g61320/AtMIF1 LRR" evidence="1">
    <location>
        <begin position="98"/>
        <end position="185"/>
    </location>
</feature>
<dbReference type="OrthoDB" id="1163421at2759"/>
<name>A0A5N5F418_9ROSA</name>
<dbReference type="EMBL" id="SMOL01000768">
    <property type="protein sequence ID" value="KAB2597818.1"/>
    <property type="molecule type" value="Genomic_DNA"/>
</dbReference>
<reference evidence="3" key="2">
    <citation type="submission" date="2019-10" db="EMBL/GenBank/DDBJ databases">
        <title>A de novo genome assembly of a pear dwarfing rootstock.</title>
        <authorList>
            <person name="Wang F."/>
            <person name="Wang J."/>
            <person name="Li S."/>
            <person name="Zhang Y."/>
            <person name="Fang M."/>
            <person name="Ma L."/>
            <person name="Zhao Y."/>
            <person name="Jiang S."/>
        </authorList>
    </citation>
    <scope>NUCLEOTIDE SEQUENCE [LARGE SCALE GENOMIC DNA]</scope>
</reference>
<protein>
    <submittedName>
        <fullName evidence="2">F-box/FBD/LRR-repeat protein</fullName>
    </submittedName>
</protein>
<dbReference type="InterPro" id="IPR055357">
    <property type="entry name" value="LRR_At1g61320_AtMIF1"/>
</dbReference>
<comment type="caution">
    <text evidence="2">The sequence shown here is derived from an EMBL/GenBank/DDBJ whole genome shotgun (WGS) entry which is preliminary data.</text>
</comment>
<dbReference type="Gene3D" id="3.80.10.10">
    <property type="entry name" value="Ribonuclease Inhibitor"/>
    <property type="match status" value="1"/>
</dbReference>
<evidence type="ECO:0000313" key="2">
    <source>
        <dbReference type="EMBL" id="KAB2597818.1"/>
    </source>
</evidence>
<dbReference type="AlphaFoldDB" id="A0A5N5F418"/>
<organism evidence="2 3">
    <name type="scientific">Pyrus ussuriensis x Pyrus communis</name>
    <dbReference type="NCBI Taxonomy" id="2448454"/>
    <lineage>
        <taxon>Eukaryota</taxon>
        <taxon>Viridiplantae</taxon>
        <taxon>Streptophyta</taxon>
        <taxon>Embryophyta</taxon>
        <taxon>Tracheophyta</taxon>
        <taxon>Spermatophyta</taxon>
        <taxon>Magnoliopsida</taxon>
        <taxon>eudicotyledons</taxon>
        <taxon>Gunneridae</taxon>
        <taxon>Pentapetalae</taxon>
        <taxon>rosids</taxon>
        <taxon>fabids</taxon>
        <taxon>Rosales</taxon>
        <taxon>Rosaceae</taxon>
        <taxon>Amygdaloideae</taxon>
        <taxon>Maleae</taxon>
        <taxon>Pyrus</taxon>
    </lineage>
</organism>
<dbReference type="InterPro" id="IPR032675">
    <property type="entry name" value="LRR_dom_sf"/>
</dbReference>
<dbReference type="SUPFAM" id="SSF52047">
    <property type="entry name" value="RNI-like"/>
    <property type="match status" value="1"/>
</dbReference>